<reference evidence="2 3" key="1">
    <citation type="submission" date="2023-03" db="EMBL/GenBank/DDBJ databases">
        <title>High recombination rates correlate with genetic variation in Cardiocondyla obscurior ants.</title>
        <authorList>
            <person name="Errbii M."/>
        </authorList>
    </citation>
    <scope>NUCLEOTIDE SEQUENCE [LARGE SCALE GENOMIC DNA]</scope>
    <source>
        <strain evidence="2">Alpha-2009</strain>
        <tissue evidence="2">Whole body</tissue>
    </source>
</reference>
<keyword evidence="1" id="KW-0472">Membrane</keyword>
<keyword evidence="1" id="KW-1133">Transmembrane helix</keyword>
<dbReference type="Proteomes" id="UP001430953">
    <property type="component" value="Unassembled WGS sequence"/>
</dbReference>
<evidence type="ECO:0000256" key="1">
    <source>
        <dbReference type="SAM" id="Phobius"/>
    </source>
</evidence>
<name>A0AAW2EJ91_9HYME</name>
<organism evidence="2 3">
    <name type="scientific">Cardiocondyla obscurior</name>
    <dbReference type="NCBI Taxonomy" id="286306"/>
    <lineage>
        <taxon>Eukaryota</taxon>
        <taxon>Metazoa</taxon>
        <taxon>Ecdysozoa</taxon>
        <taxon>Arthropoda</taxon>
        <taxon>Hexapoda</taxon>
        <taxon>Insecta</taxon>
        <taxon>Pterygota</taxon>
        <taxon>Neoptera</taxon>
        <taxon>Endopterygota</taxon>
        <taxon>Hymenoptera</taxon>
        <taxon>Apocrita</taxon>
        <taxon>Aculeata</taxon>
        <taxon>Formicoidea</taxon>
        <taxon>Formicidae</taxon>
        <taxon>Myrmicinae</taxon>
        <taxon>Cardiocondyla</taxon>
    </lineage>
</organism>
<dbReference type="EMBL" id="JADYXP020000022">
    <property type="protein sequence ID" value="KAL0102424.1"/>
    <property type="molecule type" value="Genomic_DNA"/>
</dbReference>
<sequence length="99" mass="12156">MYLKLKTWSKKIIIGWIMNNFIINFYESFWWLKVEKTTTWRLYLPYILNHSLHINTLVDLIFTFVLWLKFFTKKNCGVKYTVQNFSYLKSKSTLKKKIC</sequence>
<evidence type="ECO:0000313" key="2">
    <source>
        <dbReference type="EMBL" id="KAL0102424.1"/>
    </source>
</evidence>
<gene>
    <name evidence="2" type="ORF">PUN28_017995</name>
</gene>
<accession>A0AAW2EJ91</accession>
<protein>
    <submittedName>
        <fullName evidence="2">Uncharacterized protein</fullName>
    </submittedName>
</protein>
<dbReference type="AlphaFoldDB" id="A0AAW2EJ91"/>
<proteinExistence type="predicted"/>
<feature type="transmembrane region" description="Helical" evidence="1">
    <location>
        <begin position="12"/>
        <end position="32"/>
    </location>
</feature>
<evidence type="ECO:0000313" key="3">
    <source>
        <dbReference type="Proteomes" id="UP001430953"/>
    </source>
</evidence>
<comment type="caution">
    <text evidence="2">The sequence shown here is derived from an EMBL/GenBank/DDBJ whole genome shotgun (WGS) entry which is preliminary data.</text>
</comment>
<keyword evidence="1" id="KW-0812">Transmembrane</keyword>
<keyword evidence="3" id="KW-1185">Reference proteome</keyword>
<feature type="transmembrane region" description="Helical" evidence="1">
    <location>
        <begin position="52"/>
        <end position="71"/>
    </location>
</feature>